<protein>
    <submittedName>
        <fullName evidence="2">Non-canonical purine NTP pyrophosphatase</fullName>
    </submittedName>
</protein>
<organism evidence="2">
    <name type="scientific">Candidatus Nanosynbacter sp. TM7-074</name>
    <dbReference type="NCBI Taxonomy" id="3158573"/>
    <lineage>
        <taxon>Bacteria</taxon>
        <taxon>Candidatus Saccharimonadota</taxon>
        <taxon>Candidatus Saccharimonadia</taxon>
        <taxon>Candidatus Nanosynbacterales</taxon>
        <taxon>Candidatus Nanosynbacteraceae</taxon>
        <taxon>Candidatus Nanosynbacter</taxon>
    </lineage>
</organism>
<dbReference type="GO" id="GO:0009143">
    <property type="term" value="P:nucleoside triphosphate catabolic process"/>
    <property type="evidence" value="ECO:0007669"/>
    <property type="project" value="InterPro"/>
</dbReference>
<dbReference type="AlphaFoldDB" id="A0AB39J6W1"/>
<name>A0AB39J6W1_9BACT</name>
<sequence length="91" mass="10112">MAKKIKFVTSNPRKIEEAGSVLKDCGIVVEPLQIDIDETQHHDPLRVTEAKVKTAYEKVGQPVVVNDSSWEIPALGGSGRLYERCCRLVYG</sequence>
<evidence type="ECO:0000256" key="1">
    <source>
        <dbReference type="ARBA" id="ARBA00022801"/>
    </source>
</evidence>
<dbReference type="Pfam" id="PF01725">
    <property type="entry name" value="Ham1p_like"/>
    <property type="match status" value="1"/>
</dbReference>
<gene>
    <name evidence="2" type="ORF">TM074_02615</name>
</gene>
<keyword evidence="1" id="KW-0378">Hydrolase</keyword>
<dbReference type="GO" id="GO:0047429">
    <property type="term" value="F:nucleoside triphosphate diphosphatase activity"/>
    <property type="evidence" value="ECO:0007669"/>
    <property type="project" value="InterPro"/>
</dbReference>
<reference evidence="2" key="1">
    <citation type="submission" date="2024-06" db="EMBL/GenBank/DDBJ databases">
        <authorList>
            <person name="Atkinson C."/>
            <person name="McLean J."/>
            <person name="Gallagher L."/>
            <person name="Bor B."/>
            <person name="Mougous J."/>
        </authorList>
    </citation>
    <scope>NUCLEOTIDE SEQUENCE</scope>
    <source>
        <strain evidence="2">TM7-074</strain>
    </source>
</reference>
<dbReference type="EMBL" id="CP158487">
    <property type="protein sequence ID" value="XDN89579.1"/>
    <property type="molecule type" value="Genomic_DNA"/>
</dbReference>
<accession>A0AB39J6W1</accession>
<dbReference type="InterPro" id="IPR029001">
    <property type="entry name" value="ITPase-like_fam"/>
</dbReference>
<proteinExistence type="predicted"/>
<evidence type="ECO:0000313" key="2">
    <source>
        <dbReference type="EMBL" id="XDN89579.1"/>
    </source>
</evidence>
<dbReference type="RefSeq" id="WP_369000157.1">
    <property type="nucleotide sequence ID" value="NZ_CP158487.1"/>
</dbReference>
<dbReference type="InterPro" id="IPR002637">
    <property type="entry name" value="RdgB/HAM1"/>
</dbReference>
<dbReference type="Gene3D" id="3.90.950.10">
    <property type="match status" value="1"/>
</dbReference>
<dbReference type="SUPFAM" id="SSF52972">
    <property type="entry name" value="ITPase-like"/>
    <property type="match status" value="1"/>
</dbReference>